<evidence type="ECO:0000256" key="1">
    <source>
        <dbReference type="ARBA" id="ARBA00023002"/>
    </source>
</evidence>
<proteinExistence type="predicted"/>
<keyword evidence="3" id="KW-1185">Reference proteome</keyword>
<dbReference type="AlphaFoldDB" id="A0A4P9VSX0"/>
<dbReference type="RefSeq" id="WP_094789029.1">
    <property type="nucleotide sequence ID" value="NZ_JAEVHG010000022.1"/>
</dbReference>
<sequence length="348" mass="40582">MLKQETIGHSRFPHEQYWPPVNAANEFSLTLNELLALNMGELTDKLQEIISATHNEELVNKYLAEIYSLYYGYKDAPRIDFWEKPEIFSRIEFIKLTLEDFFINTLLKSRYELPEISSAAQVGDYLRFFVEHNYGVSHAFFDFVADEMSEQQMKEFLLLEVIRNEIVDDEVALMVPGLQYSMKQVVVSNLWDECGNGAIDNFHTNWLRRLLTAHDEWSNILTYRAEQKPWFASISSNSFNAVLTTRFKCHRAYGHFMTTEAWVAPHFKKILQGMDRLGITDQNVRVYFDAHMRIDPHHAEEMIEGLLKNTPELAQVVLYDIIKGAHQAAMAGEMMYDKLLEYFRGNGH</sequence>
<dbReference type="SUPFAM" id="SSF48613">
    <property type="entry name" value="Heme oxygenase-like"/>
    <property type="match status" value="1"/>
</dbReference>
<dbReference type="GO" id="GO:0016491">
    <property type="term" value="F:oxidoreductase activity"/>
    <property type="evidence" value="ECO:0007669"/>
    <property type="project" value="UniProtKB-KW"/>
</dbReference>
<dbReference type="SMART" id="SM01236">
    <property type="entry name" value="Haem_oxygenase_2"/>
    <property type="match status" value="1"/>
</dbReference>
<dbReference type="Gene3D" id="1.20.910.10">
    <property type="entry name" value="Heme oxygenase-like"/>
    <property type="match status" value="1"/>
</dbReference>
<comment type="caution">
    <text evidence="2">The sequence shown here is derived from an EMBL/GenBank/DDBJ whole genome shotgun (WGS) entry which is preliminary data.</text>
</comment>
<keyword evidence="1" id="KW-0560">Oxidoreductase</keyword>
<protein>
    <submittedName>
        <fullName evidence="2">Iron-containing redox enzyme family protein</fullName>
    </submittedName>
</protein>
<dbReference type="EMBL" id="NDXW01000001">
    <property type="protein sequence ID" value="RDH46236.1"/>
    <property type="molecule type" value="Genomic_DNA"/>
</dbReference>
<gene>
    <name evidence="2" type="ORF">B9G39_23855</name>
</gene>
<evidence type="ECO:0000313" key="2">
    <source>
        <dbReference type="EMBL" id="RDH46236.1"/>
    </source>
</evidence>
<organism evidence="2 3">
    <name type="scientific">Zooshikella ganghwensis</name>
    <dbReference type="NCBI Taxonomy" id="202772"/>
    <lineage>
        <taxon>Bacteria</taxon>
        <taxon>Pseudomonadati</taxon>
        <taxon>Pseudomonadota</taxon>
        <taxon>Gammaproteobacteria</taxon>
        <taxon>Oceanospirillales</taxon>
        <taxon>Zooshikellaceae</taxon>
        <taxon>Zooshikella</taxon>
    </lineage>
</organism>
<reference evidence="2 3" key="1">
    <citation type="submission" date="2017-04" db="EMBL/GenBank/DDBJ databases">
        <title>Draft genome sequence of Zooshikella ganghwensis VG4 isolated from Red Sea sediments.</title>
        <authorList>
            <person name="Rehman Z."/>
            <person name="Alam I."/>
            <person name="Kamau A."/>
            <person name="Bajic V."/>
            <person name="Leiknes T."/>
        </authorList>
    </citation>
    <scope>NUCLEOTIDE SEQUENCE [LARGE SCALE GENOMIC DNA]</scope>
    <source>
        <strain evidence="2 3">VG4</strain>
    </source>
</reference>
<evidence type="ECO:0000313" key="3">
    <source>
        <dbReference type="Proteomes" id="UP000257039"/>
    </source>
</evidence>
<dbReference type="PANTHER" id="PTHR40279:SF3">
    <property type="entry name" value="4-AMINOBENZOATE SYNTHASE"/>
    <property type="match status" value="1"/>
</dbReference>
<dbReference type="Pfam" id="PF14518">
    <property type="entry name" value="Haem_oxygenas_2"/>
    <property type="match status" value="1"/>
</dbReference>
<name>A0A4P9VSX0_9GAMM</name>
<dbReference type="InterPro" id="IPR016084">
    <property type="entry name" value="Haem_Oase-like_multi-hlx"/>
</dbReference>
<accession>A0A4P9VSX0</accession>
<dbReference type="Proteomes" id="UP000257039">
    <property type="component" value="Unassembled WGS sequence"/>
</dbReference>
<dbReference type="PANTHER" id="PTHR40279">
    <property type="entry name" value="PQQC-LIKE PROTEIN"/>
    <property type="match status" value="1"/>
</dbReference>
<dbReference type="InterPro" id="IPR039068">
    <property type="entry name" value="PqqC-like"/>
</dbReference>